<name>A0A2R6C236_9ARCH</name>
<dbReference type="Proteomes" id="UP000241886">
    <property type="component" value="Unassembled WGS sequence"/>
</dbReference>
<evidence type="ECO:0000313" key="2">
    <source>
        <dbReference type="Proteomes" id="UP000241886"/>
    </source>
</evidence>
<gene>
    <name evidence="1" type="ORF">B9Q13_03310</name>
</gene>
<proteinExistence type="predicted"/>
<sequence length="63" mass="7326">MFVTSSVPVHGSRKSTRKAFFFDVVAEASCSLRYPEAQHSSKVWHAWFLKTRTTTSQYQDHYV</sequence>
<protein>
    <submittedName>
        <fullName evidence="1">Uncharacterized protein</fullName>
    </submittedName>
</protein>
<dbReference type="AlphaFoldDB" id="A0A2R6C236"/>
<evidence type="ECO:0000313" key="1">
    <source>
        <dbReference type="EMBL" id="PSO04913.1"/>
    </source>
</evidence>
<organism evidence="1 2">
    <name type="scientific">Candidatus Marsarchaeota G2 archaeon ECH_B_SAG-G16</name>
    <dbReference type="NCBI Taxonomy" id="1978167"/>
    <lineage>
        <taxon>Archaea</taxon>
        <taxon>Candidatus Marsarchaeota</taxon>
        <taxon>Candidatus Marsarchaeota group 2</taxon>
    </lineage>
</organism>
<dbReference type="EMBL" id="NEXO01000046">
    <property type="protein sequence ID" value="PSO04913.1"/>
    <property type="molecule type" value="Genomic_DNA"/>
</dbReference>
<comment type="caution">
    <text evidence="1">The sequence shown here is derived from an EMBL/GenBank/DDBJ whole genome shotgun (WGS) entry which is preliminary data.</text>
</comment>
<reference evidence="1 2" key="1">
    <citation type="submission" date="2017-04" db="EMBL/GenBank/DDBJ databases">
        <title>Novel microbial lineages endemic to geothermal iron-oxide mats fill important gaps in the evolutionary history of Archaea.</title>
        <authorList>
            <person name="Jay Z.J."/>
            <person name="Beam J.P."/>
            <person name="Dlakic M."/>
            <person name="Rusch D.B."/>
            <person name="Kozubal M.A."/>
            <person name="Inskeep W.P."/>
        </authorList>
    </citation>
    <scope>NUCLEOTIDE SEQUENCE [LARGE SCALE GENOMIC DNA]</scope>
    <source>
        <strain evidence="1">ECH_B_SAG-G16</strain>
    </source>
</reference>
<accession>A0A2R6C236</accession>